<keyword evidence="4 7" id="KW-0574">Periplasm</keyword>
<gene>
    <name evidence="11" type="ORF">ABW99_14830</name>
</gene>
<dbReference type="OrthoDB" id="9784896at2"/>
<dbReference type="InterPro" id="IPR023205">
    <property type="entry name" value="DsbA/DsbL"/>
</dbReference>
<sequence>MKKILGSLFAALGLALALQAHASPTDPKAGVDYQVLQPAQPVNVPAGKIEVTEFFWYGCPHCAAFDPKLEAWIKKQNKDVVFDRVPVAFRKEFEPHQRLYYALVTLGREREMTPKIFHEIQVNKDYLLTSTTQADFLAKQGIDRKAFLNAYNAFSMGSQVARADQMIQAYKIDGVPTIAIQGKYIVSPSITDAAMQKAGNPPKTEQDIFTATLQTVDAIVAQIRDKKL</sequence>
<proteinExistence type="inferred from homology"/>
<evidence type="ECO:0000313" key="12">
    <source>
        <dbReference type="Proteomes" id="UP000036700"/>
    </source>
</evidence>
<protein>
    <recommendedName>
        <fullName evidence="7">Thiol:disulfide interchange protein</fullName>
    </recommendedName>
</protein>
<evidence type="ECO:0000256" key="4">
    <source>
        <dbReference type="ARBA" id="ARBA00022764"/>
    </source>
</evidence>
<evidence type="ECO:0000256" key="7">
    <source>
        <dbReference type="PIRNR" id="PIRNR001488"/>
    </source>
</evidence>
<dbReference type="InterPro" id="IPR001853">
    <property type="entry name" value="DSBA-like_thioredoxin_dom"/>
</dbReference>
<dbReference type="RefSeq" id="WP_047215199.1">
    <property type="nucleotide sequence ID" value="NZ_CP011568.3"/>
</dbReference>
<feature type="domain" description="Thioredoxin" evidence="10">
    <location>
        <begin position="11"/>
        <end position="168"/>
    </location>
</feature>
<keyword evidence="5 7" id="KW-1015">Disulfide bond</keyword>
<dbReference type="InterPro" id="IPR036249">
    <property type="entry name" value="Thioredoxin-like_sf"/>
</dbReference>
<comment type="subcellular location">
    <subcellularLocation>
        <location evidence="1 7">Periplasm</location>
    </subcellularLocation>
</comment>
<organism evidence="11 12">
    <name type="scientific">Pandoraea thiooxydans</name>
    <dbReference type="NCBI Taxonomy" id="445709"/>
    <lineage>
        <taxon>Bacteria</taxon>
        <taxon>Pseudomonadati</taxon>
        <taxon>Pseudomonadota</taxon>
        <taxon>Betaproteobacteria</taxon>
        <taxon>Burkholderiales</taxon>
        <taxon>Burkholderiaceae</taxon>
        <taxon>Pandoraea</taxon>
    </lineage>
</organism>
<dbReference type="PANTHER" id="PTHR35891:SF3">
    <property type="entry name" value="THIOL:DISULFIDE INTERCHANGE PROTEIN DSBL"/>
    <property type="match status" value="1"/>
</dbReference>
<dbReference type="InterPro" id="IPR013766">
    <property type="entry name" value="Thioredoxin_domain"/>
</dbReference>
<feature type="chain" id="PRO_5002553420" description="Thiol:disulfide interchange protein" evidence="9">
    <location>
        <begin position="23"/>
        <end position="228"/>
    </location>
</feature>
<evidence type="ECO:0000256" key="2">
    <source>
        <dbReference type="ARBA" id="ARBA00005791"/>
    </source>
</evidence>
<accession>A0A0G3EV96</accession>
<dbReference type="PROSITE" id="PS51352">
    <property type="entry name" value="THIOREDOXIN_2"/>
    <property type="match status" value="1"/>
</dbReference>
<dbReference type="GO" id="GO:0015036">
    <property type="term" value="F:disulfide oxidoreductase activity"/>
    <property type="evidence" value="ECO:0007669"/>
    <property type="project" value="UniProtKB-ARBA"/>
</dbReference>
<feature type="signal peptide" evidence="9">
    <location>
        <begin position="1"/>
        <end position="22"/>
    </location>
</feature>
<dbReference type="GO" id="GO:0042597">
    <property type="term" value="C:periplasmic space"/>
    <property type="evidence" value="ECO:0007669"/>
    <property type="project" value="UniProtKB-SubCell"/>
</dbReference>
<evidence type="ECO:0000256" key="9">
    <source>
        <dbReference type="SAM" id="SignalP"/>
    </source>
</evidence>
<evidence type="ECO:0000256" key="1">
    <source>
        <dbReference type="ARBA" id="ARBA00004418"/>
    </source>
</evidence>
<dbReference type="Pfam" id="PF01323">
    <property type="entry name" value="DSBA"/>
    <property type="match status" value="1"/>
</dbReference>
<keyword evidence="3 9" id="KW-0732">Signal</keyword>
<dbReference type="PROSITE" id="PS00194">
    <property type="entry name" value="THIOREDOXIN_1"/>
    <property type="match status" value="1"/>
</dbReference>
<name>A0A0G3EV96_9BURK</name>
<feature type="disulfide bond" description="Redox-active" evidence="8">
    <location>
        <begin position="59"/>
        <end position="62"/>
    </location>
</feature>
<dbReference type="InterPro" id="IPR017937">
    <property type="entry name" value="Thioredoxin_CS"/>
</dbReference>
<dbReference type="AlphaFoldDB" id="A0A0G3EV96"/>
<evidence type="ECO:0000256" key="5">
    <source>
        <dbReference type="ARBA" id="ARBA00023157"/>
    </source>
</evidence>
<reference evidence="12" key="1">
    <citation type="submission" date="2015-06" db="EMBL/GenBank/DDBJ databases">
        <authorList>
            <person name="Lim Y.L."/>
            <person name="Ee R."/>
            <person name="Yong D."/>
            <person name="How K.Y."/>
            <person name="Yin W.F."/>
            <person name="Chan K.G."/>
        </authorList>
    </citation>
    <scope>NUCLEOTIDE SEQUENCE [LARGE SCALE GENOMIC DNA]</scope>
    <source>
        <strain evidence="12">DSM 25325</strain>
    </source>
</reference>
<dbReference type="STRING" id="445709.ABW99_14830"/>
<dbReference type="PIRSF" id="PIRSF001488">
    <property type="entry name" value="Tdi_protein"/>
    <property type="match status" value="1"/>
</dbReference>
<dbReference type="KEGG" id="ptx:ABW99_14830"/>
<dbReference type="SUPFAM" id="SSF52833">
    <property type="entry name" value="Thioredoxin-like"/>
    <property type="match status" value="1"/>
</dbReference>
<dbReference type="PANTHER" id="PTHR35891">
    <property type="entry name" value="THIOL:DISULFIDE INTERCHANGE PROTEIN DSBA"/>
    <property type="match status" value="1"/>
</dbReference>
<evidence type="ECO:0000313" key="11">
    <source>
        <dbReference type="EMBL" id="AKJ69302.1"/>
    </source>
</evidence>
<dbReference type="PATRIC" id="fig|445709.3.peg.3138"/>
<keyword evidence="6" id="KW-0676">Redox-active center</keyword>
<dbReference type="InterPro" id="IPR050824">
    <property type="entry name" value="Thiol_disulfide_DsbA"/>
</dbReference>
<dbReference type="EMBL" id="CP011568">
    <property type="protein sequence ID" value="AKJ69302.1"/>
    <property type="molecule type" value="Genomic_DNA"/>
</dbReference>
<dbReference type="CDD" id="cd03019">
    <property type="entry name" value="DsbA_DsbA"/>
    <property type="match status" value="1"/>
</dbReference>
<evidence type="ECO:0000256" key="8">
    <source>
        <dbReference type="PIRSR" id="PIRSR001488-1"/>
    </source>
</evidence>
<dbReference type="Gene3D" id="3.40.30.10">
    <property type="entry name" value="Glutaredoxin"/>
    <property type="match status" value="1"/>
</dbReference>
<keyword evidence="12" id="KW-1185">Reference proteome</keyword>
<evidence type="ECO:0000256" key="6">
    <source>
        <dbReference type="ARBA" id="ARBA00023284"/>
    </source>
</evidence>
<evidence type="ECO:0000259" key="10">
    <source>
        <dbReference type="PROSITE" id="PS51352"/>
    </source>
</evidence>
<comment type="similarity">
    <text evidence="2">Belongs to the thioredoxin family. DsbA subfamily.</text>
</comment>
<dbReference type="Proteomes" id="UP000036700">
    <property type="component" value="Chromosome"/>
</dbReference>
<evidence type="ECO:0000256" key="3">
    <source>
        <dbReference type="ARBA" id="ARBA00022729"/>
    </source>
</evidence>